<comment type="caution">
    <text evidence="2">The sequence shown here is derived from an EMBL/GenBank/DDBJ whole genome shotgun (WGS) entry which is preliminary data.</text>
</comment>
<feature type="compositionally biased region" description="Gly residues" evidence="1">
    <location>
        <begin position="480"/>
        <end position="496"/>
    </location>
</feature>
<feature type="compositionally biased region" description="Low complexity" evidence="1">
    <location>
        <begin position="721"/>
        <end position="738"/>
    </location>
</feature>
<gene>
    <name evidence="2" type="ORF">J2S43_000530</name>
</gene>
<organism evidence="2 3">
    <name type="scientific">Catenuloplanes nepalensis</name>
    <dbReference type="NCBI Taxonomy" id="587533"/>
    <lineage>
        <taxon>Bacteria</taxon>
        <taxon>Bacillati</taxon>
        <taxon>Actinomycetota</taxon>
        <taxon>Actinomycetes</taxon>
        <taxon>Micromonosporales</taxon>
        <taxon>Micromonosporaceae</taxon>
        <taxon>Catenuloplanes</taxon>
    </lineage>
</organism>
<feature type="compositionally biased region" description="Polar residues" evidence="1">
    <location>
        <begin position="561"/>
        <end position="571"/>
    </location>
</feature>
<feature type="compositionally biased region" description="Basic and acidic residues" evidence="1">
    <location>
        <begin position="1608"/>
        <end position="1619"/>
    </location>
</feature>
<dbReference type="EMBL" id="JAUSRA010000001">
    <property type="protein sequence ID" value="MDP9792018.1"/>
    <property type="molecule type" value="Genomic_DNA"/>
</dbReference>
<feature type="compositionally biased region" description="Low complexity" evidence="1">
    <location>
        <begin position="675"/>
        <end position="693"/>
    </location>
</feature>
<feature type="compositionally biased region" description="Basic and acidic residues" evidence="1">
    <location>
        <begin position="1322"/>
        <end position="1338"/>
    </location>
</feature>
<feature type="region of interest" description="Disordered" evidence="1">
    <location>
        <begin position="1165"/>
        <end position="1281"/>
    </location>
</feature>
<reference evidence="2 3" key="1">
    <citation type="submission" date="2023-07" db="EMBL/GenBank/DDBJ databases">
        <title>Sequencing the genomes of 1000 actinobacteria strains.</title>
        <authorList>
            <person name="Klenk H.-P."/>
        </authorList>
    </citation>
    <scope>NUCLEOTIDE SEQUENCE [LARGE SCALE GENOMIC DNA]</scope>
    <source>
        <strain evidence="2 3">DSM 44710</strain>
    </source>
</reference>
<feature type="compositionally biased region" description="Basic and acidic residues" evidence="1">
    <location>
        <begin position="1089"/>
        <end position="1105"/>
    </location>
</feature>
<accession>A0ABT9ML78</accession>
<feature type="region of interest" description="Disordered" evidence="1">
    <location>
        <begin position="904"/>
        <end position="931"/>
    </location>
</feature>
<feature type="compositionally biased region" description="Low complexity" evidence="1">
    <location>
        <begin position="1478"/>
        <end position="1488"/>
    </location>
</feature>
<feature type="region of interest" description="Disordered" evidence="1">
    <location>
        <begin position="652"/>
        <end position="848"/>
    </location>
</feature>
<keyword evidence="3" id="KW-1185">Reference proteome</keyword>
<protein>
    <submittedName>
        <fullName evidence="2">Uncharacterized protein</fullName>
    </submittedName>
</protein>
<feature type="compositionally biased region" description="Low complexity" evidence="1">
    <location>
        <begin position="1011"/>
        <end position="1025"/>
    </location>
</feature>
<feature type="compositionally biased region" description="Gly residues" evidence="1">
    <location>
        <begin position="203"/>
        <end position="212"/>
    </location>
</feature>
<feature type="region of interest" description="Disordered" evidence="1">
    <location>
        <begin position="1391"/>
        <end position="1625"/>
    </location>
</feature>
<sequence>MPPTPPSAADDGAEDAAPGWQAHGRPVPHPRQAADSAAFFSDTGENPEATQPSNAPLPPYMAQLFDHPGAGAGNPWAPPAAPVPPARPAGRGDGFYDYGDDEEYETERFGDPREQRAAVVDLAGWSRLNPANAHPNVSGAMPVQRPDAPAPGTPEAGPSLDFGTGQAEATQAIDRSDLPRGPGVTGGSPAVPGLAGGTPARGTVGGPVGPDGAGWVADRAGTGGTPAAEFAPLSPRETAGAEDETPDAPPSGGRHFGGLRPITPGVRPAVRPFAPGPAGPPSASGGPSGRAGDSDGPHVPAQGGPQRAGQDLSPREPGAPGAPAAGPAVEAEQGGTFAPLAPAGGGAPEPPLAGQGPWSGRPLVPEVPPIPDTARSPWSPFGAGSPVTEPAAGEPEGPRAGEATEVISWPFAPRTAPDDGPAPEAADAPGARASMTGRTSGPVRPEVPARHAGHGATDSSPGSDAGASGDDIAADAGAPAGAGGGGEGGIAGGGTATAGRTSRHADIGTTTEAGRIADAGMTASAGTAIGSGTAVDVDAPTRADGAESFPAPRAPRRTWQPIPQQAATTGSPADAPAPAVGGLDAGDEPRTAPLPAAESPTAILPAAEPPTAILPAAEPATAPLPATAPPAAPLPVVESPTALRSAAEPLATPLPVAEPPTSHRPAAEPPATLRPAAEPHAAPGPTTEPATAPLPVGEATTVLPHGGEPATTPFSIGGAVDPDYGAADGRADPAAPDAVSVHPGPVWVTTTRLQPVDLPAGPGDSPDDRSDVGDATAGWNARTDEQPIVDAGRDSRTGIAVDLPPGAIDHGASPQHVDGVRSTDRDPDRVPQRTGDDPVPAAADGGVSPIPIAADGLASLVTDDSPVPAAPAGDLAPLVADNSPVPAAPAGDLAPLVADSPVRTAAADSPVRTAAGSMMPAATGDGDGEQDETPVEVIKAIMEALRERTGEQVPVAESAQNLNGTTLSAEATADALRAVTGIPPLAEEPLTATSSIPAVVPQHEAPPLTDGSAVAPPAAGPVHTGVSERDGTRPASTGEPGDPRQHGDRPATFTGAQPHEGRSSAGDRAGPERHLGPSATSTGDLSVLPRDEDTTAPREPFDEARPVNPQEGDLGPDDADPGAVQPAPDGSAPRIGPGLSSERSAEIGAAVAALRSGARKAGSIVYTPAGAGRRRAPAPKHTDEEQLTPAEGAEHPMITAAEPPATPTAGSTEHPAAPHGTERSVHPVPVPATAEPSDPVPGTAGTGVHDATDTTEPSATAAADDHDATGTAEPGGTANATAATDDHEATLTAEPSIPAIDPAGAPSVVHPSEPDAAPVSGTEEHSVHAAPGAEEHSARPGTGAAEFDGHHVINTAPSTHSMDGTHSVDDTAMGTGPEPVEVVGEFAPAAEASVARAPSASDQDDSTAQASPSDTDDSDDQPTPHFEAPTPNDDVPTPHFDVPTADVNMLTPDDDVPTPHFDVPTADVEMPAADPISDTAGPDDGPAADAEKTGGRKSWARTPAEEPDWVAAPAVLEAHDTGAAGPETASGPGGTGDDARTDEVEATASGPARVAPEDTPPNSALLGEPEAAPTTTAPATTAPVTAVPVTTAPQRDDEDDDVTVLSTKPDHDHDHDDAPQLRPGDVVETPIAVWTDEAAAPFRQQWHEIKAQFVDDPVGALAQAQTVCANAVHDLADALLAEQAGLDPHKTNATPDTESMRIAMRRYREFLDRILAL</sequence>
<evidence type="ECO:0000256" key="1">
    <source>
        <dbReference type="SAM" id="MobiDB-lite"/>
    </source>
</evidence>
<proteinExistence type="predicted"/>
<name>A0ABT9ML78_9ACTN</name>
<evidence type="ECO:0000313" key="2">
    <source>
        <dbReference type="EMBL" id="MDP9792018.1"/>
    </source>
</evidence>
<feature type="compositionally biased region" description="Low complexity" evidence="1">
    <location>
        <begin position="455"/>
        <end position="479"/>
    </location>
</feature>
<feature type="compositionally biased region" description="Low complexity" evidence="1">
    <location>
        <begin position="1269"/>
        <end position="1281"/>
    </location>
</feature>
<feature type="region of interest" description="Disordered" evidence="1">
    <location>
        <begin position="1"/>
        <end position="113"/>
    </location>
</feature>
<feature type="compositionally biased region" description="Polar residues" evidence="1">
    <location>
        <begin position="1355"/>
        <end position="1364"/>
    </location>
</feature>
<dbReference type="RefSeq" id="WP_306826941.1">
    <property type="nucleotide sequence ID" value="NZ_JAUSRA010000001.1"/>
</dbReference>
<feature type="compositionally biased region" description="Pro residues" evidence="1">
    <location>
        <begin position="76"/>
        <end position="87"/>
    </location>
</feature>
<feature type="compositionally biased region" description="Basic and acidic residues" evidence="1">
    <location>
        <begin position="818"/>
        <end position="836"/>
    </location>
</feature>
<feature type="region of interest" description="Disordered" evidence="1">
    <location>
        <begin position="1297"/>
        <end position="1379"/>
    </location>
</feature>
<feature type="compositionally biased region" description="Low complexity" evidence="1">
    <location>
        <begin position="315"/>
        <end position="342"/>
    </location>
</feature>
<evidence type="ECO:0000313" key="3">
    <source>
        <dbReference type="Proteomes" id="UP001240984"/>
    </source>
</evidence>
<feature type="region of interest" description="Disordered" evidence="1">
    <location>
        <begin position="535"/>
        <end position="596"/>
    </location>
</feature>
<feature type="region of interest" description="Disordered" evidence="1">
    <location>
        <begin position="1001"/>
        <end position="1142"/>
    </location>
</feature>
<dbReference type="Proteomes" id="UP001240984">
    <property type="component" value="Unassembled WGS sequence"/>
</dbReference>
<feature type="region of interest" description="Disordered" evidence="1">
    <location>
        <begin position="130"/>
        <end position="513"/>
    </location>
</feature>
<feature type="compositionally biased region" description="Low complexity" evidence="1">
    <location>
        <begin position="418"/>
        <end position="433"/>
    </location>
</feature>
<feature type="compositionally biased region" description="Low complexity" evidence="1">
    <location>
        <begin position="1199"/>
        <end position="1209"/>
    </location>
</feature>
<feature type="compositionally biased region" description="Low complexity" evidence="1">
    <location>
        <begin position="1391"/>
        <end position="1413"/>
    </location>
</feature>
<feature type="compositionally biased region" description="Low complexity" evidence="1">
    <location>
        <begin position="1571"/>
        <end position="1593"/>
    </location>
</feature>